<reference evidence="5" key="1">
    <citation type="journal article" date="2014" name="BMC Genomics">
        <title>Genome characteristics reveal the impact of lichenization on lichen-forming fungus Endocarpon pusillum Hedwig (Verrucariales, Ascomycota).</title>
        <authorList>
            <person name="Wang Y.-Y."/>
            <person name="Liu B."/>
            <person name="Zhang X.-Y."/>
            <person name="Zhou Q.-M."/>
            <person name="Zhang T."/>
            <person name="Li H."/>
            <person name="Yu Y.-F."/>
            <person name="Zhang X.-L."/>
            <person name="Hao X.-Y."/>
            <person name="Wang M."/>
            <person name="Wang L."/>
            <person name="Wei J.-C."/>
        </authorList>
    </citation>
    <scope>NUCLEOTIDE SEQUENCE [LARGE SCALE GENOMIC DNA]</scope>
    <source>
        <strain evidence="5">Z07020 / HMAS-L-300199</strain>
    </source>
</reference>
<dbReference type="GO" id="GO:0003723">
    <property type="term" value="F:RNA binding"/>
    <property type="evidence" value="ECO:0007669"/>
    <property type="project" value="UniProtKB-UniRule"/>
</dbReference>
<proteinExistence type="predicted"/>
<dbReference type="eggNOG" id="KOG4206">
    <property type="taxonomic scope" value="Eukaryota"/>
</dbReference>
<dbReference type="HOGENOM" id="CLU_041869_2_0_1"/>
<dbReference type="InterPro" id="IPR012677">
    <property type="entry name" value="Nucleotide-bd_a/b_plait_sf"/>
</dbReference>
<dbReference type="OMA" id="NLYMLFA"/>
<dbReference type="Gene3D" id="3.30.70.330">
    <property type="match status" value="1"/>
</dbReference>
<evidence type="ECO:0000313" key="4">
    <source>
        <dbReference type="EMBL" id="ERF75080.1"/>
    </source>
</evidence>
<dbReference type="GeneID" id="19239815"/>
<dbReference type="Pfam" id="PF00076">
    <property type="entry name" value="RRM_1"/>
    <property type="match status" value="1"/>
</dbReference>
<gene>
    <name evidence="4" type="ORF">EPUS_04862</name>
</gene>
<keyword evidence="5" id="KW-1185">Reference proteome</keyword>
<evidence type="ECO:0000256" key="1">
    <source>
        <dbReference type="PROSITE-ProRule" id="PRU00176"/>
    </source>
</evidence>
<dbReference type="CDD" id="cd12246">
    <property type="entry name" value="RRM1_U1A_like"/>
    <property type="match status" value="1"/>
</dbReference>
<organism evidence="4 5">
    <name type="scientific">Endocarpon pusillum (strain Z07020 / HMAS-L-300199)</name>
    <name type="common">Lichen-forming fungus</name>
    <dbReference type="NCBI Taxonomy" id="1263415"/>
    <lineage>
        <taxon>Eukaryota</taxon>
        <taxon>Fungi</taxon>
        <taxon>Dikarya</taxon>
        <taxon>Ascomycota</taxon>
        <taxon>Pezizomycotina</taxon>
        <taxon>Eurotiomycetes</taxon>
        <taxon>Chaetothyriomycetidae</taxon>
        <taxon>Verrucariales</taxon>
        <taxon>Verrucariaceae</taxon>
        <taxon>Endocarpon</taxon>
    </lineage>
</organism>
<accession>U1HWE4</accession>
<feature type="compositionally biased region" description="Basic and acidic residues" evidence="2">
    <location>
        <begin position="174"/>
        <end position="187"/>
    </location>
</feature>
<dbReference type="AlphaFoldDB" id="U1HWE4"/>
<dbReference type="InterPro" id="IPR000504">
    <property type="entry name" value="RRM_dom"/>
</dbReference>
<dbReference type="Proteomes" id="UP000019373">
    <property type="component" value="Unassembled WGS sequence"/>
</dbReference>
<feature type="region of interest" description="Disordered" evidence="2">
    <location>
        <begin position="152"/>
        <end position="216"/>
    </location>
</feature>
<evidence type="ECO:0000259" key="3">
    <source>
        <dbReference type="PROSITE" id="PS50102"/>
    </source>
</evidence>
<feature type="domain" description="RRM" evidence="3">
    <location>
        <begin position="25"/>
        <end position="105"/>
    </location>
</feature>
<sequence>MATQAVPSRNGVSGKDAVNAGTPNQTLYCTNLPEKISKPELRRALYMLFSTYGPVLDVNATRAKGMRGQAHIVFRDIQTSTQAMRALQGFDFFGKEMVRIDSSPCPEHQALNLAQKIVYGKGQSHIIAKLRGTFEMPSVATEATTTTDLQKSIFNAPPGSVPSKPVEIPQNKSSESEAPHGTKRPRDEEEEDEQGEAPMEEDEDSDAPMEASSDED</sequence>
<evidence type="ECO:0000256" key="2">
    <source>
        <dbReference type="SAM" id="MobiDB-lite"/>
    </source>
</evidence>
<dbReference type="SMART" id="SM00360">
    <property type="entry name" value="RRM"/>
    <property type="match status" value="1"/>
</dbReference>
<name>U1HWE4_ENDPU</name>
<keyword evidence="1" id="KW-0694">RNA-binding</keyword>
<dbReference type="PROSITE" id="PS50102">
    <property type="entry name" value="RRM"/>
    <property type="match status" value="1"/>
</dbReference>
<protein>
    <recommendedName>
        <fullName evidence="3">RRM domain-containing protein</fullName>
    </recommendedName>
</protein>
<dbReference type="OrthoDB" id="277802at2759"/>
<dbReference type="InterPro" id="IPR035979">
    <property type="entry name" value="RBD_domain_sf"/>
</dbReference>
<evidence type="ECO:0000313" key="5">
    <source>
        <dbReference type="Proteomes" id="UP000019373"/>
    </source>
</evidence>
<dbReference type="EMBL" id="KE720820">
    <property type="protein sequence ID" value="ERF75080.1"/>
    <property type="molecule type" value="Genomic_DNA"/>
</dbReference>
<feature type="compositionally biased region" description="Acidic residues" evidence="2">
    <location>
        <begin position="188"/>
        <end position="216"/>
    </location>
</feature>
<dbReference type="SUPFAM" id="SSF54928">
    <property type="entry name" value="RNA-binding domain, RBD"/>
    <property type="match status" value="1"/>
</dbReference>
<dbReference type="RefSeq" id="XP_007787609.1">
    <property type="nucleotide sequence ID" value="XM_007789419.1"/>
</dbReference>